<dbReference type="Pfam" id="PF12833">
    <property type="entry name" value="HTH_18"/>
    <property type="match status" value="1"/>
</dbReference>
<dbReference type="Gene3D" id="1.10.10.60">
    <property type="entry name" value="Homeodomain-like"/>
    <property type="match status" value="2"/>
</dbReference>
<gene>
    <name evidence="5" type="ORF">FJU08_21175</name>
</gene>
<evidence type="ECO:0000313" key="6">
    <source>
        <dbReference type="Proteomes" id="UP000318801"/>
    </source>
</evidence>
<organism evidence="5 6">
    <name type="scientific">Martelella alba</name>
    <dbReference type="NCBI Taxonomy" id="2590451"/>
    <lineage>
        <taxon>Bacteria</taxon>
        <taxon>Pseudomonadati</taxon>
        <taxon>Pseudomonadota</taxon>
        <taxon>Alphaproteobacteria</taxon>
        <taxon>Hyphomicrobiales</taxon>
        <taxon>Aurantimonadaceae</taxon>
        <taxon>Martelella</taxon>
    </lineage>
</organism>
<dbReference type="RefSeq" id="WP_141151052.1">
    <property type="nucleotide sequence ID" value="NZ_VHLG01000021.1"/>
</dbReference>
<dbReference type="PROSITE" id="PS01124">
    <property type="entry name" value="HTH_ARAC_FAMILY_2"/>
    <property type="match status" value="1"/>
</dbReference>
<dbReference type="SMART" id="SM00342">
    <property type="entry name" value="HTH_ARAC"/>
    <property type="match status" value="1"/>
</dbReference>
<dbReference type="InterPro" id="IPR018060">
    <property type="entry name" value="HTH_AraC"/>
</dbReference>
<keyword evidence="3" id="KW-0804">Transcription</keyword>
<dbReference type="InterPro" id="IPR050204">
    <property type="entry name" value="AraC_XylS_family_regulators"/>
</dbReference>
<reference evidence="5 6" key="1">
    <citation type="submission" date="2019-06" db="EMBL/GenBank/DDBJ databases">
        <authorList>
            <person name="Li M."/>
        </authorList>
    </citation>
    <scope>NUCLEOTIDE SEQUENCE [LARGE SCALE GENOMIC DNA]</scope>
    <source>
        <strain evidence="5 6">BGMRC2036</strain>
    </source>
</reference>
<dbReference type="Proteomes" id="UP000318801">
    <property type="component" value="Unassembled WGS sequence"/>
</dbReference>
<evidence type="ECO:0000256" key="1">
    <source>
        <dbReference type="ARBA" id="ARBA00023015"/>
    </source>
</evidence>
<evidence type="ECO:0000256" key="3">
    <source>
        <dbReference type="ARBA" id="ARBA00023163"/>
    </source>
</evidence>
<dbReference type="PANTHER" id="PTHR46796">
    <property type="entry name" value="HTH-TYPE TRANSCRIPTIONAL ACTIVATOR RHAS-RELATED"/>
    <property type="match status" value="1"/>
</dbReference>
<dbReference type="SUPFAM" id="SSF46689">
    <property type="entry name" value="Homeodomain-like"/>
    <property type="match status" value="2"/>
</dbReference>
<dbReference type="PANTHER" id="PTHR46796:SF14">
    <property type="entry name" value="TRANSCRIPTIONAL REGULATORY PROTEIN"/>
    <property type="match status" value="1"/>
</dbReference>
<dbReference type="InterPro" id="IPR009057">
    <property type="entry name" value="Homeodomain-like_sf"/>
</dbReference>
<proteinExistence type="predicted"/>
<dbReference type="EMBL" id="VHLG01000021">
    <property type="protein sequence ID" value="TPW26951.1"/>
    <property type="molecule type" value="Genomic_DNA"/>
</dbReference>
<keyword evidence="6" id="KW-1185">Reference proteome</keyword>
<evidence type="ECO:0000313" key="5">
    <source>
        <dbReference type="EMBL" id="TPW26951.1"/>
    </source>
</evidence>
<keyword evidence="2" id="KW-0238">DNA-binding</keyword>
<dbReference type="AlphaFoldDB" id="A0A506U150"/>
<comment type="caution">
    <text evidence="5">The sequence shown here is derived from an EMBL/GenBank/DDBJ whole genome shotgun (WGS) entry which is preliminary data.</text>
</comment>
<protein>
    <submittedName>
        <fullName evidence="5">Helix-turn-helix transcriptional regulator</fullName>
    </submittedName>
</protein>
<feature type="domain" description="HTH araC/xylS-type" evidence="4">
    <location>
        <begin position="86"/>
        <end position="184"/>
    </location>
</feature>
<evidence type="ECO:0000259" key="4">
    <source>
        <dbReference type="PROSITE" id="PS01124"/>
    </source>
</evidence>
<dbReference type="InterPro" id="IPR018062">
    <property type="entry name" value="HTH_AraC-typ_CS"/>
</dbReference>
<accession>A0A506U150</accession>
<keyword evidence="1" id="KW-0805">Transcription regulation</keyword>
<sequence length="200" mass="21327">MTYPDTLLTPLVTGEAIFADPASTGVAKLVDQALLLNGNDRGKALTCLNQAQQIMAKSPDEEADTKPAEPSVAVAARGGLAPWQVSKVRRHIEENIDETITLVNLASLLGLSVSYFSAVFKVSFGVSPHAFIIARRVEKAKKSIALTDAPLSEIALDCGLSDQAHLSRIFRRHTGVTPTAWRRASAGKGAGRLFQMSAGM</sequence>
<dbReference type="GO" id="GO:0003700">
    <property type="term" value="F:DNA-binding transcription factor activity"/>
    <property type="evidence" value="ECO:0007669"/>
    <property type="project" value="InterPro"/>
</dbReference>
<evidence type="ECO:0000256" key="2">
    <source>
        <dbReference type="ARBA" id="ARBA00023125"/>
    </source>
</evidence>
<dbReference type="OrthoDB" id="9809338at2"/>
<dbReference type="GO" id="GO:0043565">
    <property type="term" value="F:sequence-specific DNA binding"/>
    <property type="evidence" value="ECO:0007669"/>
    <property type="project" value="InterPro"/>
</dbReference>
<dbReference type="PROSITE" id="PS00041">
    <property type="entry name" value="HTH_ARAC_FAMILY_1"/>
    <property type="match status" value="1"/>
</dbReference>
<name>A0A506U150_9HYPH</name>